<protein>
    <recommendedName>
        <fullName evidence="2">BTB domain-containing protein</fullName>
    </recommendedName>
</protein>
<feature type="region of interest" description="Disordered" evidence="1">
    <location>
        <begin position="354"/>
        <end position="376"/>
    </location>
</feature>
<dbReference type="InterPro" id="IPR011333">
    <property type="entry name" value="SKP1/BTB/POZ_sf"/>
</dbReference>
<organism evidence="3 4">
    <name type="scientific">Phellinidium pouzarii</name>
    <dbReference type="NCBI Taxonomy" id="167371"/>
    <lineage>
        <taxon>Eukaryota</taxon>
        <taxon>Fungi</taxon>
        <taxon>Dikarya</taxon>
        <taxon>Basidiomycota</taxon>
        <taxon>Agaricomycotina</taxon>
        <taxon>Agaricomycetes</taxon>
        <taxon>Hymenochaetales</taxon>
        <taxon>Hymenochaetaceae</taxon>
        <taxon>Phellinidium</taxon>
    </lineage>
</organism>
<gene>
    <name evidence="3" type="ORF">EW145_g721</name>
</gene>
<feature type="domain" description="BTB" evidence="2">
    <location>
        <begin position="26"/>
        <end position="109"/>
    </location>
</feature>
<dbReference type="CDD" id="cd18186">
    <property type="entry name" value="BTB_POZ_ZBTB_KLHL-like"/>
    <property type="match status" value="1"/>
</dbReference>
<dbReference type="Pfam" id="PF00651">
    <property type="entry name" value="BTB"/>
    <property type="match status" value="1"/>
</dbReference>
<keyword evidence="4" id="KW-1185">Reference proteome</keyword>
<comment type="caution">
    <text evidence="3">The sequence shown here is derived from an EMBL/GenBank/DDBJ whole genome shotgun (WGS) entry which is preliminary data.</text>
</comment>
<evidence type="ECO:0000259" key="2">
    <source>
        <dbReference type="PROSITE" id="PS50097"/>
    </source>
</evidence>
<dbReference type="SUPFAM" id="SSF54695">
    <property type="entry name" value="POZ domain"/>
    <property type="match status" value="1"/>
</dbReference>
<evidence type="ECO:0000313" key="3">
    <source>
        <dbReference type="EMBL" id="THH11326.1"/>
    </source>
</evidence>
<dbReference type="Gene3D" id="3.30.710.10">
    <property type="entry name" value="Potassium Channel Kv1.1, Chain A"/>
    <property type="match status" value="1"/>
</dbReference>
<proteinExistence type="predicted"/>
<evidence type="ECO:0000313" key="4">
    <source>
        <dbReference type="Proteomes" id="UP000308199"/>
    </source>
</evidence>
<dbReference type="AlphaFoldDB" id="A0A4S4LH67"/>
<reference evidence="3 4" key="1">
    <citation type="submission" date="2019-02" db="EMBL/GenBank/DDBJ databases">
        <title>Genome sequencing of the rare red list fungi Phellinidium pouzarii.</title>
        <authorList>
            <person name="Buettner E."/>
            <person name="Kellner H."/>
        </authorList>
    </citation>
    <scope>NUCLEOTIDE SEQUENCE [LARGE SCALE GENOMIC DNA]</scope>
    <source>
        <strain evidence="3 4">DSM 108285</strain>
    </source>
</reference>
<accession>A0A4S4LH67</accession>
<dbReference type="InterPro" id="IPR000210">
    <property type="entry name" value="BTB/POZ_dom"/>
</dbReference>
<name>A0A4S4LH67_9AGAM</name>
<dbReference type="PROSITE" id="PS50097">
    <property type="entry name" value="BTB"/>
    <property type="match status" value="1"/>
</dbReference>
<dbReference type="OrthoDB" id="3227959at2759"/>
<sequence>MVQESFILPASSSKPTQHPEFWFCDGSVVLVVRDTMFLVHKTILARHSIIFRDMFSLPQPLSGEDCLPPSPSKPKGYDEDETVLDGYPVVHLYDSPEDMASLLYALYDGPKFGDNDRDDFRVVSGILRLASKYMIDSLRCAALSHLSKAWPSTLKGWDAREEVLGDCYSFTEEPRFYPNPVEVITLAREVNAPSLLPSAFYDLSRYALSDIFEHSQCGGESEFGPERCGLHALSLADTQKLVLGREGAHCAVTALIRSLATEARSNPAHVHTRDAHAHHVGPHAPPSRGFAARTRGHRRAESGGRCAAPAACWRDVCELVDLATQHYLFDRERGAADPLYVAEELALLKGAGGESCGDPGASVGGSGGTLDEDGESGTCRACARSFEVWAKKERERLWRAIPSWFRLD</sequence>
<evidence type="ECO:0000256" key="1">
    <source>
        <dbReference type="SAM" id="MobiDB-lite"/>
    </source>
</evidence>
<dbReference type="Proteomes" id="UP000308199">
    <property type="component" value="Unassembled WGS sequence"/>
</dbReference>
<dbReference type="SMART" id="SM00225">
    <property type="entry name" value="BTB"/>
    <property type="match status" value="1"/>
</dbReference>
<dbReference type="EMBL" id="SGPK01000016">
    <property type="protein sequence ID" value="THH11326.1"/>
    <property type="molecule type" value="Genomic_DNA"/>
</dbReference>